<dbReference type="EMBL" id="LVVK01000009">
    <property type="protein sequence ID" value="OPB43480.1"/>
    <property type="molecule type" value="Genomic_DNA"/>
</dbReference>
<comment type="caution">
    <text evidence="3">The sequence shown here is derived from an EMBL/GenBank/DDBJ whole genome shotgun (WGS) entry which is preliminary data.</text>
</comment>
<dbReference type="SMART" id="SM00849">
    <property type="entry name" value="Lactamase_B"/>
    <property type="match status" value="1"/>
</dbReference>
<dbReference type="InterPro" id="IPR050855">
    <property type="entry name" value="NDM-1-like"/>
</dbReference>
<dbReference type="PANTHER" id="PTHR42951:SF14">
    <property type="entry name" value="METALLO-BETA-LACTAMASE SUPERFAMILY PROTEIN"/>
    <property type="match status" value="1"/>
</dbReference>
<dbReference type="Pfam" id="PF00753">
    <property type="entry name" value="Lactamase_B"/>
    <property type="match status" value="1"/>
</dbReference>
<keyword evidence="1" id="KW-0732">Signal</keyword>
<dbReference type="SUPFAM" id="SSF56281">
    <property type="entry name" value="Metallo-hydrolase/oxidoreductase"/>
    <property type="match status" value="1"/>
</dbReference>
<dbReference type="Proteomes" id="UP000191004">
    <property type="component" value="Unassembled WGS sequence"/>
</dbReference>
<dbReference type="PANTHER" id="PTHR42951">
    <property type="entry name" value="METALLO-BETA-LACTAMASE DOMAIN-CONTAINING"/>
    <property type="match status" value="1"/>
</dbReference>
<dbReference type="Gene3D" id="3.60.15.10">
    <property type="entry name" value="Ribonuclease Z/Hydroxyacylglutathione hydrolase-like"/>
    <property type="match status" value="1"/>
</dbReference>
<sequence length="331" mass="36272">MVYFRSLATVLVATLASGMASASFVQRQDKLRVETHVNAGLSFNMVSSLIIGSKAAVLIDVPLAVPEANELAAWVRSTTDKALVAVFTTHFHPDHYLSGGAFLEHFPTAKYYANSRAIEHIKSEAPAQVARWQKTLGADNIVSNTSIPTAYDHTFFTLPGNEGEHIELVGLVSGDTVDETLFWIPSTRTLIAGDTVYSHELHIWLADLQTTALTSSWIAGLELIESMKPEIIVAGHALSVQGSTAQRNLAYSQSYLKFWQKNIEAKGLDFYTPEQIVDKFNSTFPGLMGNLVSTTLLNITAGQFGKGGTRQYRGIDLPAYNNATYLEAWKI</sequence>
<dbReference type="AlphaFoldDB" id="A0A1T3CQW7"/>
<dbReference type="OrthoDB" id="536211at2759"/>
<keyword evidence="4" id="KW-1185">Reference proteome</keyword>
<dbReference type="CDD" id="cd07739">
    <property type="entry name" value="metallo-hydrolase-like_MBL-fold"/>
    <property type="match status" value="1"/>
</dbReference>
<name>A0A1T3CQW7_9HYPO</name>
<protein>
    <submittedName>
        <fullName evidence="3">Metallo-beta-lactamase family protein</fullName>
    </submittedName>
</protein>
<dbReference type="InterPro" id="IPR036866">
    <property type="entry name" value="RibonucZ/Hydroxyglut_hydro"/>
</dbReference>
<evidence type="ECO:0000313" key="3">
    <source>
        <dbReference type="EMBL" id="OPB43480.1"/>
    </source>
</evidence>
<accession>A0A1T3CQW7</accession>
<proteinExistence type="predicted"/>
<evidence type="ECO:0000259" key="2">
    <source>
        <dbReference type="SMART" id="SM00849"/>
    </source>
</evidence>
<reference evidence="3 4" key="1">
    <citation type="submission" date="2016-04" db="EMBL/GenBank/DDBJ databases">
        <title>Multiple horizontal gene transfer events from other fungi enriched the ability of the initially mycotrophic fungus Trichoderma (Ascomycota) to feed on dead plant biomass.</title>
        <authorList>
            <person name="Atanasova L."/>
            <person name="Chenthamara K."/>
            <person name="Zhang J."/>
            <person name="Grujic M."/>
            <person name="Henrissat B."/>
            <person name="Kuo A."/>
            <person name="Aertz A."/>
            <person name="Salamov A."/>
            <person name="Lipzen A."/>
            <person name="Labutti K."/>
            <person name="Barry K."/>
            <person name="Miao Y."/>
            <person name="Rahimi M.J."/>
            <person name="Shen Q."/>
            <person name="Grigoriev I.V."/>
            <person name="Kubicek C.P."/>
            <person name="Druzhinina I.S."/>
        </authorList>
    </citation>
    <scope>NUCLEOTIDE SEQUENCE [LARGE SCALE GENOMIC DNA]</scope>
    <source>
        <strain evidence="3 4">NJAU 4742</strain>
    </source>
</reference>
<feature type="chain" id="PRO_5012571982" evidence="1">
    <location>
        <begin position="23"/>
        <end position="331"/>
    </location>
</feature>
<feature type="signal peptide" evidence="1">
    <location>
        <begin position="1"/>
        <end position="22"/>
    </location>
</feature>
<evidence type="ECO:0000313" key="4">
    <source>
        <dbReference type="Proteomes" id="UP000191004"/>
    </source>
</evidence>
<feature type="domain" description="Metallo-beta-lactamase" evidence="2">
    <location>
        <begin position="44"/>
        <end position="236"/>
    </location>
</feature>
<organism evidence="3 4">
    <name type="scientific">Trichoderma guizhouense</name>
    <dbReference type="NCBI Taxonomy" id="1491466"/>
    <lineage>
        <taxon>Eukaryota</taxon>
        <taxon>Fungi</taxon>
        <taxon>Dikarya</taxon>
        <taxon>Ascomycota</taxon>
        <taxon>Pezizomycotina</taxon>
        <taxon>Sordariomycetes</taxon>
        <taxon>Hypocreomycetidae</taxon>
        <taxon>Hypocreales</taxon>
        <taxon>Hypocreaceae</taxon>
        <taxon>Trichoderma</taxon>
    </lineage>
</organism>
<evidence type="ECO:0000256" key="1">
    <source>
        <dbReference type="SAM" id="SignalP"/>
    </source>
</evidence>
<dbReference type="InterPro" id="IPR001279">
    <property type="entry name" value="Metallo-B-lactamas"/>
</dbReference>
<gene>
    <name evidence="3" type="ORF">A0O28_0106720</name>
</gene>